<reference evidence="1 2" key="1">
    <citation type="submission" date="2014-08" db="EMBL/GenBank/DDBJ databases">
        <title>Genome sequence of Tetragenococcus muriaticus.</title>
        <authorList>
            <person name="Chuea-nongthon C."/>
            <person name="Rodtong S."/>
            <person name="Yongsawatdigul J."/>
            <person name="Steele J.L."/>
            <person name="Liu X.-y."/>
            <person name="Speers J."/>
            <person name="Glasner J.D."/>
            <person name="Neeno-Eckwall E.C."/>
        </authorList>
    </citation>
    <scope>NUCLEOTIDE SEQUENCE [LARGE SCALE GENOMIC DNA]</scope>
    <source>
        <strain evidence="1 2">3MR10-3</strain>
    </source>
</reference>
<name>A0A091C2C6_9ENTE</name>
<dbReference type="EMBL" id="JPVT01000065">
    <property type="protein sequence ID" value="KFN91981.1"/>
    <property type="molecule type" value="Genomic_DNA"/>
</dbReference>
<dbReference type="Proteomes" id="UP000029381">
    <property type="component" value="Unassembled WGS sequence"/>
</dbReference>
<evidence type="ECO:0000313" key="1">
    <source>
        <dbReference type="EMBL" id="KFN91981.1"/>
    </source>
</evidence>
<protein>
    <submittedName>
        <fullName evidence="1">Uncharacterized protein</fullName>
    </submittedName>
</protein>
<comment type="caution">
    <text evidence="1">The sequence shown here is derived from an EMBL/GenBank/DDBJ whole genome shotgun (WGS) entry which is preliminary data.</text>
</comment>
<dbReference type="RefSeq" id="WP_038022676.1">
    <property type="nucleotide sequence ID" value="NZ_JPVT01000065.1"/>
</dbReference>
<accession>A0A091C2C6</accession>
<dbReference type="AlphaFoldDB" id="A0A091C2C6"/>
<organism evidence="1 2">
    <name type="scientific">Tetragenococcus muriaticus 3MR10-3</name>
    <dbReference type="NCBI Taxonomy" id="1302648"/>
    <lineage>
        <taxon>Bacteria</taxon>
        <taxon>Bacillati</taxon>
        <taxon>Bacillota</taxon>
        <taxon>Bacilli</taxon>
        <taxon>Lactobacillales</taxon>
        <taxon>Enterococcaceae</taxon>
        <taxon>Tetragenococcus</taxon>
    </lineage>
</organism>
<keyword evidence="2" id="KW-1185">Reference proteome</keyword>
<evidence type="ECO:0000313" key="2">
    <source>
        <dbReference type="Proteomes" id="UP000029381"/>
    </source>
</evidence>
<gene>
    <name evidence="1" type="ORF">TMU3MR103_0703</name>
</gene>
<dbReference type="PATRIC" id="fig|1302648.3.peg.683"/>
<proteinExistence type="predicted"/>
<sequence>MQDNQLTEYEYKIKEINGIEEENKDEVYGDMLVVNDNETRMTLAENKAKDDGTLTMLFSLDGGNNLTTVDSLVKQNKNTSRIVETEKDVKDSKDTQKSLLLVSVVVVTAVITYKRKDKIENSQPK</sequence>